<dbReference type="PANTHER" id="PTHR22617:SF23">
    <property type="entry name" value="CHEMOTAXIS PROTEIN CHEW"/>
    <property type="match status" value="1"/>
</dbReference>
<dbReference type="Gene3D" id="2.40.50.180">
    <property type="entry name" value="CheA-289, Domain 4"/>
    <property type="match status" value="1"/>
</dbReference>
<comment type="caution">
    <text evidence="2">The sequence shown here is derived from an EMBL/GenBank/DDBJ whole genome shotgun (WGS) entry which is preliminary data.</text>
</comment>
<feature type="domain" description="CheW-like" evidence="1">
    <location>
        <begin position="6"/>
        <end position="141"/>
    </location>
</feature>
<dbReference type="Gene3D" id="2.30.30.40">
    <property type="entry name" value="SH3 Domains"/>
    <property type="match status" value="1"/>
</dbReference>
<evidence type="ECO:0000313" key="3">
    <source>
        <dbReference type="Proteomes" id="UP000293142"/>
    </source>
</evidence>
<dbReference type="InterPro" id="IPR036061">
    <property type="entry name" value="CheW-like_dom_sf"/>
</dbReference>
<dbReference type="Proteomes" id="UP000293142">
    <property type="component" value="Unassembled WGS sequence"/>
</dbReference>
<dbReference type="GO" id="GO:0006935">
    <property type="term" value="P:chemotaxis"/>
    <property type="evidence" value="ECO:0007669"/>
    <property type="project" value="InterPro"/>
</dbReference>
<dbReference type="PROSITE" id="PS50851">
    <property type="entry name" value="CHEW"/>
    <property type="match status" value="1"/>
</dbReference>
<dbReference type="InterPro" id="IPR002545">
    <property type="entry name" value="CheW-lke_dom"/>
</dbReference>
<proteinExistence type="predicted"/>
<dbReference type="PANTHER" id="PTHR22617">
    <property type="entry name" value="CHEMOTAXIS SENSOR HISTIDINE KINASE-RELATED"/>
    <property type="match status" value="1"/>
</dbReference>
<dbReference type="GO" id="GO:0005829">
    <property type="term" value="C:cytosol"/>
    <property type="evidence" value="ECO:0007669"/>
    <property type="project" value="TreeGrafter"/>
</dbReference>
<keyword evidence="3" id="KW-1185">Reference proteome</keyword>
<dbReference type="SMART" id="SM00260">
    <property type="entry name" value="CheW"/>
    <property type="match status" value="1"/>
</dbReference>
<reference evidence="2 3" key="1">
    <citation type="submission" date="2019-02" db="EMBL/GenBank/DDBJ databases">
        <title>Paenibacillus sp. nov., isolated from surface-sterilized tissue of Thalictrum simplex L.</title>
        <authorList>
            <person name="Tuo L."/>
        </authorList>
    </citation>
    <scope>NUCLEOTIDE SEQUENCE [LARGE SCALE GENOMIC DNA]</scope>
    <source>
        <strain evidence="2 3">N2SHLJ1</strain>
    </source>
</reference>
<dbReference type="SUPFAM" id="SSF50341">
    <property type="entry name" value="CheW-like"/>
    <property type="match status" value="1"/>
</dbReference>
<name>A0A4Q9DKI9_9BACL</name>
<sequence>MNAVHQEQYIEVGIDNEKYVVKIQDIHEIIKLQDITKIPISKNYVKGVINLRGSIVPVICLRSRFRMAEAAYTKATRIVVIHYADEMVGMIVDQVNRVVAISEIQPPLDVVGGQDGSCIIGFGKTDNGLVCLLNLEQVLRH</sequence>
<dbReference type="GO" id="GO:0007165">
    <property type="term" value="P:signal transduction"/>
    <property type="evidence" value="ECO:0007669"/>
    <property type="project" value="InterPro"/>
</dbReference>
<evidence type="ECO:0000313" key="2">
    <source>
        <dbReference type="EMBL" id="TBL72659.1"/>
    </source>
</evidence>
<dbReference type="AlphaFoldDB" id="A0A4Q9DKI9"/>
<dbReference type="OrthoDB" id="9794382at2"/>
<dbReference type="InterPro" id="IPR039315">
    <property type="entry name" value="CheW"/>
</dbReference>
<evidence type="ECO:0000259" key="1">
    <source>
        <dbReference type="PROSITE" id="PS50851"/>
    </source>
</evidence>
<protein>
    <submittedName>
        <fullName evidence="2">Purine-binding chemotaxis protein CheW</fullName>
    </submittedName>
</protein>
<dbReference type="Pfam" id="PF01584">
    <property type="entry name" value="CheW"/>
    <property type="match status" value="1"/>
</dbReference>
<organism evidence="2 3">
    <name type="scientific">Paenibacillus thalictri</name>
    <dbReference type="NCBI Taxonomy" id="2527873"/>
    <lineage>
        <taxon>Bacteria</taxon>
        <taxon>Bacillati</taxon>
        <taxon>Bacillota</taxon>
        <taxon>Bacilli</taxon>
        <taxon>Bacillales</taxon>
        <taxon>Paenibacillaceae</taxon>
        <taxon>Paenibacillus</taxon>
    </lineage>
</organism>
<dbReference type="RefSeq" id="WP_131016847.1">
    <property type="nucleotide sequence ID" value="NZ_SIRE01000023.1"/>
</dbReference>
<gene>
    <name evidence="2" type="ORF">EYB31_28315</name>
</gene>
<accession>A0A4Q9DKI9</accession>
<dbReference type="EMBL" id="SIRE01000023">
    <property type="protein sequence ID" value="TBL72659.1"/>
    <property type="molecule type" value="Genomic_DNA"/>
</dbReference>